<feature type="compositionally biased region" description="Basic and acidic residues" evidence="1">
    <location>
        <begin position="137"/>
        <end position="207"/>
    </location>
</feature>
<feature type="compositionally biased region" description="Pro residues" evidence="1">
    <location>
        <begin position="98"/>
        <end position="109"/>
    </location>
</feature>
<dbReference type="AlphaFoldDB" id="A0A6P6D2R8"/>
<name>A0A6P6D2R8_PTEVA</name>
<dbReference type="PANTHER" id="PTHR22397">
    <property type="entry name" value="JUNCTIONAL SARCOPLASMIC RETICULUM PROTEIN 1"/>
    <property type="match status" value="1"/>
</dbReference>
<feature type="compositionally biased region" description="Basic and acidic residues" evidence="1">
    <location>
        <begin position="215"/>
        <end position="224"/>
    </location>
</feature>
<feature type="compositionally biased region" description="Basic residues" evidence="1">
    <location>
        <begin position="256"/>
        <end position="267"/>
    </location>
</feature>
<accession>A0A6P6D2R8</accession>
<dbReference type="Proteomes" id="UP000515202">
    <property type="component" value="Unplaced"/>
</dbReference>
<dbReference type="PANTHER" id="PTHR22397:SF2">
    <property type="entry name" value="JUNCTIONAL SARCOPLASMIC RETICULUM PROTEIN 1"/>
    <property type="match status" value="1"/>
</dbReference>
<dbReference type="GO" id="GO:0016529">
    <property type="term" value="C:sarcoplasmic reticulum"/>
    <property type="evidence" value="ECO:0007669"/>
    <property type="project" value="TreeGrafter"/>
</dbReference>
<dbReference type="CTD" id="126306"/>
<dbReference type="GO" id="GO:0003009">
    <property type="term" value="P:skeletal muscle contraction"/>
    <property type="evidence" value="ECO:0007669"/>
    <property type="project" value="TreeGrafter"/>
</dbReference>
<feature type="region of interest" description="Disordered" evidence="1">
    <location>
        <begin position="70"/>
        <end position="267"/>
    </location>
</feature>
<evidence type="ECO:0000313" key="2">
    <source>
        <dbReference type="Proteomes" id="UP000515202"/>
    </source>
</evidence>
<dbReference type="OrthoDB" id="9838378at2759"/>
<gene>
    <name evidence="3" type="primary">JSRP1</name>
</gene>
<reference evidence="3" key="1">
    <citation type="submission" date="2025-08" db="UniProtKB">
        <authorList>
            <consortium name="RefSeq"/>
        </authorList>
    </citation>
    <scope>IDENTIFICATION</scope>
    <source>
        <tissue evidence="3">Kidney</tissue>
    </source>
</reference>
<keyword evidence="2" id="KW-1185">Reference proteome</keyword>
<organism evidence="2 3">
    <name type="scientific">Pteropus vampyrus</name>
    <name type="common">Large flying fox</name>
    <dbReference type="NCBI Taxonomy" id="132908"/>
    <lineage>
        <taxon>Eukaryota</taxon>
        <taxon>Metazoa</taxon>
        <taxon>Chordata</taxon>
        <taxon>Craniata</taxon>
        <taxon>Vertebrata</taxon>
        <taxon>Euteleostomi</taxon>
        <taxon>Mammalia</taxon>
        <taxon>Eutheria</taxon>
        <taxon>Laurasiatheria</taxon>
        <taxon>Chiroptera</taxon>
        <taxon>Yinpterochiroptera</taxon>
        <taxon>Pteropodoidea</taxon>
        <taxon>Pteropodidae</taxon>
        <taxon>Pteropodinae</taxon>
        <taxon>Pteropus</taxon>
    </lineage>
</organism>
<protein>
    <submittedName>
        <fullName evidence="3">Junctional sarcoplasmic reticulum protein 1</fullName>
    </submittedName>
</protein>
<sequence>MTTRALEELDGGLGSCQPGGAHSSGDQETLPSPRGRRGGSSPLSAYPVGSGWSPCPQAEGAVVWRPARTAPSAPRCGLSGVPSGPLPDAVAGEAGAPTPAPEPWVPPSSSPKKPAPHLPKPVAWAPPSVPPAPQAEAEERPEVPAAAARKDEGEPGEAAGEKRAPLAHGGPKERPRKESPRKEKSRKEERPRKEEKPRRAEKPRAAREPPGALPRRWEAREGGRRPWVQESRDPEHRKRPAWASLRRPNEEDRPPGRQKHRAGKGRD</sequence>
<evidence type="ECO:0000256" key="1">
    <source>
        <dbReference type="SAM" id="MobiDB-lite"/>
    </source>
</evidence>
<proteinExistence type="predicted"/>
<dbReference type="RefSeq" id="XP_023393878.1">
    <property type="nucleotide sequence ID" value="XM_023538110.1"/>
</dbReference>
<dbReference type="InterPro" id="IPR026178">
    <property type="entry name" value="JSRP1"/>
</dbReference>
<dbReference type="GeneID" id="105300460"/>
<dbReference type="KEGG" id="pvp:105300460"/>
<evidence type="ECO:0000313" key="3">
    <source>
        <dbReference type="RefSeq" id="XP_023393878.1"/>
    </source>
</evidence>
<feature type="region of interest" description="Disordered" evidence="1">
    <location>
        <begin position="1"/>
        <end position="57"/>
    </location>
</feature>